<proteinExistence type="predicted"/>
<dbReference type="RefSeq" id="WP_146945603.1">
    <property type="nucleotide sequence ID" value="NZ_VOQF01000001.1"/>
</dbReference>
<sequence length="156" mass="18663">MYSCRISKYNPLNRDENGFYKDTNEWTSYSDFDAKIDKSEYFETEQKYIDSIFYFIEDLGLEAVYLSDFEGEMDDIEHILPIRSNQELSVQEIKEIAMLTLREVVWCKMTLQGKFFVHFGYDYYMYIGAYKDCPKARMKIEKSGLFVKNYTSPYLD</sequence>
<name>A0A5C6WA72_9BACI</name>
<evidence type="ECO:0000313" key="2">
    <source>
        <dbReference type="Proteomes" id="UP000321363"/>
    </source>
</evidence>
<protein>
    <submittedName>
        <fullName evidence="1">Uncharacterized protein</fullName>
    </submittedName>
</protein>
<dbReference type="EMBL" id="VOQF01000001">
    <property type="protein sequence ID" value="TXC92742.1"/>
    <property type="molecule type" value="Genomic_DNA"/>
</dbReference>
<gene>
    <name evidence="1" type="ORF">FS935_00615</name>
</gene>
<keyword evidence="2" id="KW-1185">Reference proteome</keyword>
<organism evidence="1 2">
    <name type="scientific">Metabacillus litoralis</name>
    <dbReference type="NCBI Taxonomy" id="152268"/>
    <lineage>
        <taxon>Bacteria</taxon>
        <taxon>Bacillati</taxon>
        <taxon>Bacillota</taxon>
        <taxon>Bacilli</taxon>
        <taxon>Bacillales</taxon>
        <taxon>Bacillaceae</taxon>
        <taxon>Metabacillus</taxon>
    </lineage>
</organism>
<reference evidence="1 2" key="1">
    <citation type="journal article" date="2005" name="Int. J. Syst. Evol. Microbiol.">
        <title>Bacillus litoralis sp. nov., isolated from a tidal flat of the Yellow Sea in Korea.</title>
        <authorList>
            <person name="Yoon J.H."/>
            <person name="Oh T.K."/>
        </authorList>
    </citation>
    <scope>NUCLEOTIDE SEQUENCE [LARGE SCALE GENOMIC DNA]</scope>
    <source>
        <strain evidence="1 2">SW-211</strain>
    </source>
</reference>
<dbReference type="AlphaFoldDB" id="A0A5C6WA72"/>
<dbReference type="OrthoDB" id="286090at2"/>
<accession>A0A5C6WA72</accession>
<comment type="caution">
    <text evidence="1">The sequence shown here is derived from an EMBL/GenBank/DDBJ whole genome shotgun (WGS) entry which is preliminary data.</text>
</comment>
<dbReference type="Proteomes" id="UP000321363">
    <property type="component" value="Unassembled WGS sequence"/>
</dbReference>
<evidence type="ECO:0000313" key="1">
    <source>
        <dbReference type="EMBL" id="TXC92742.1"/>
    </source>
</evidence>